<dbReference type="Proteomes" id="UP001303760">
    <property type="component" value="Unassembled WGS sequence"/>
</dbReference>
<keyword evidence="4" id="KW-1185">Reference proteome</keyword>
<comment type="caution">
    <text evidence="3">The sequence shown here is derived from an EMBL/GenBank/DDBJ whole genome shotgun (WGS) entry which is preliminary data.</text>
</comment>
<dbReference type="SUPFAM" id="SSF54001">
    <property type="entry name" value="Cysteine proteinases"/>
    <property type="match status" value="1"/>
</dbReference>
<keyword evidence="2" id="KW-0808">Transferase</keyword>
<dbReference type="GO" id="GO:0016407">
    <property type="term" value="F:acetyltransferase activity"/>
    <property type="evidence" value="ECO:0007669"/>
    <property type="project" value="InterPro"/>
</dbReference>
<dbReference type="PANTHER" id="PTHR11786">
    <property type="entry name" value="N-HYDROXYARYLAMINE O-ACETYLTRANSFERASE"/>
    <property type="match status" value="1"/>
</dbReference>
<gene>
    <name evidence="3" type="ORF">C8A03DRAFT_19538</name>
</gene>
<sequence>MPHLYSNDQLRRYFEHIGLRSDFDIAQEPSLALLTKVQVCHMARVPFESLSLHYSRHRLLSLDPEDLFKKIVQNGRGGYCMEVNTFLATVLRSLGYRLYSAGARVKGPNGYRGWDHMVNIVTIDGERYLVDVGFGSNGPTHPIPLRDGFEFDCVAPARGRLQYRKLDEHTDPNQRVWLYSVQADRNALWKEMYHFVETEFMPEDFEVMNLMTMTAPQSFFVQSVMCMCTILDEPREQPIGLLILHRDYVKRRMGDESQIIERFETEEQRIAALKKYFGIVLSPEKQKAIRGLASEIRSKEAHA</sequence>
<dbReference type="InterPro" id="IPR001447">
    <property type="entry name" value="Arylamine_N-AcTrfase"/>
</dbReference>
<reference evidence="3" key="1">
    <citation type="journal article" date="2023" name="Mol. Phylogenet. Evol.">
        <title>Genome-scale phylogeny and comparative genomics of the fungal order Sordariales.</title>
        <authorList>
            <person name="Hensen N."/>
            <person name="Bonometti L."/>
            <person name="Westerberg I."/>
            <person name="Brannstrom I.O."/>
            <person name="Guillou S."/>
            <person name="Cros-Aarteil S."/>
            <person name="Calhoun S."/>
            <person name="Haridas S."/>
            <person name="Kuo A."/>
            <person name="Mondo S."/>
            <person name="Pangilinan J."/>
            <person name="Riley R."/>
            <person name="LaButti K."/>
            <person name="Andreopoulos B."/>
            <person name="Lipzen A."/>
            <person name="Chen C."/>
            <person name="Yan M."/>
            <person name="Daum C."/>
            <person name="Ng V."/>
            <person name="Clum A."/>
            <person name="Steindorff A."/>
            <person name="Ohm R.A."/>
            <person name="Martin F."/>
            <person name="Silar P."/>
            <person name="Natvig D.O."/>
            <person name="Lalanne C."/>
            <person name="Gautier V."/>
            <person name="Ament-Velasquez S.L."/>
            <person name="Kruys A."/>
            <person name="Hutchinson M.I."/>
            <person name="Powell A.J."/>
            <person name="Barry K."/>
            <person name="Miller A.N."/>
            <person name="Grigoriev I.V."/>
            <person name="Debuchy R."/>
            <person name="Gladieux P."/>
            <person name="Hiltunen Thoren M."/>
            <person name="Johannesson H."/>
        </authorList>
    </citation>
    <scope>NUCLEOTIDE SEQUENCE</scope>
    <source>
        <strain evidence="3">CBS 532.94</strain>
    </source>
</reference>
<dbReference type="PANTHER" id="PTHR11786:SF0">
    <property type="entry name" value="ARYLAMINE N-ACETYLTRANSFERASE 4-RELATED"/>
    <property type="match status" value="1"/>
</dbReference>
<evidence type="ECO:0000256" key="1">
    <source>
        <dbReference type="ARBA" id="ARBA00006547"/>
    </source>
</evidence>
<accession>A0AAN7HA31</accession>
<evidence type="ECO:0000313" key="4">
    <source>
        <dbReference type="Proteomes" id="UP001303760"/>
    </source>
</evidence>
<keyword evidence="2" id="KW-0012">Acyltransferase</keyword>
<comment type="similarity">
    <text evidence="1 2">Belongs to the arylamine N-acetyltransferase family.</text>
</comment>
<evidence type="ECO:0008006" key="5">
    <source>
        <dbReference type="Google" id="ProtNLM"/>
    </source>
</evidence>
<name>A0AAN7HA31_9PEZI</name>
<dbReference type="EMBL" id="MU860570">
    <property type="protein sequence ID" value="KAK4233389.1"/>
    <property type="molecule type" value="Genomic_DNA"/>
</dbReference>
<dbReference type="Gene3D" id="3.30.2140.20">
    <property type="match status" value="1"/>
</dbReference>
<dbReference type="Pfam" id="PF00797">
    <property type="entry name" value="Acetyltransf_2"/>
    <property type="match status" value="1"/>
</dbReference>
<evidence type="ECO:0000256" key="2">
    <source>
        <dbReference type="RuleBase" id="RU003452"/>
    </source>
</evidence>
<evidence type="ECO:0000313" key="3">
    <source>
        <dbReference type="EMBL" id="KAK4233389.1"/>
    </source>
</evidence>
<protein>
    <recommendedName>
        <fullName evidence="5">Arylamine N-acetyltransferase</fullName>
    </recommendedName>
</protein>
<reference evidence="3" key="2">
    <citation type="submission" date="2023-05" db="EMBL/GenBank/DDBJ databases">
        <authorList>
            <consortium name="Lawrence Berkeley National Laboratory"/>
            <person name="Steindorff A."/>
            <person name="Hensen N."/>
            <person name="Bonometti L."/>
            <person name="Westerberg I."/>
            <person name="Brannstrom I.O."/>
            <person name="Guillou S."/>
            <person name="Cros-Aarteil S."/>
            <person name="Calhoun S."/>
            <person name="Haridas S."/>
            <person name="Kuo A."/>
            <person name="Mondo S."/>
            <person name="Pangilinan J."/>
            <person name="Riley R."/>
            <person name="Labutti K."/>
            <person name="Andreopoulos B."/>
            <person name="Lipzen A."/>
            <person name="Chen C."/>
            <person name="Yanf M."/>
            <person name="Daum C."/>
            <person name="Ng V."/>
            <person name="Clum A."/>
            <person name="Ohm R."/>
            <person name="Martin F."/>
            <person name="Silar P."/>
            <person name="Natvig D."/>
            <person name="Lalanne C."/>
            <person name="Gautier V."/>
            <person name="Ament-Velasquez S.L."/>
            <person name="Kruys A."/>
            <person name="Hutchinson M.I."/>
            <person name="Powell A.J."/>
            <person name="Barry K."/>
            <person name="Miller A.N."/>
            <person name="Grigoriev I.V."/>
            <person name="Debuchy R."/>
            <person name="Gladieux P."/>
            <person name="Thoren M.H."/>
            <person name="Johannesson H."/>
        </authorList>
    </citation>
    <scope>NUCLEOTIDE SEQUENCE</scope>
    <source>
        <strain evidence="3">CBS 532.94</strain>
    </source>
</reference>
<dbReference type="InterPro" id="IPR053710">
    <property type="entry name" value="Arylamine_NAT_domain_sf"/>
</dbReference>
<dbReference type="AlphaFoldDB" id="A0AAN7HA31"/>
<dbReference type="PRINTS" id="PR01543">
    <property type="entry name" value="ANATRNSFRASE"/>
</dbReference>
<proteinExistence type="inferred from homology"/>
<dbReference type="InterPro" id="IPR038765">
    <property type="entry name" value="Papain-like_cys_pep_sf"/>
</dbReference>
<organism evidence="3 4">
    <name type="scientific">Achaetomium macrosporum</name>
    <dbReference type="NCBI Taxonomy" id="79813"/>
    <lineage>
        <taxon>Eukaryota</taxon>
        <taxon>Fungi</taxon>
        <taxon>Dikarya</taxon>
        <taxon>Ascomycota</taxon>
        <taxon>Pezizomycotina</taxon>
        <taxon>Sordariomycetes</taxon>
        <taxon>Sordariomycetidae</taxon>
        <taxon>Sordariales</taxon>
        <taxon>Chaetomiaceae</taxon>
        <taxon>Achaetomium</taxon>
    </lineage>
</organism>